<evidence type="ECO:0000313" key="11">
    <source>
        <dbReference type="Proteomes" id="UP000069272"/>
    </source>
</evidence>
<dbReference type="GO" id="GO:0004984">
    <property type="term" value="F:olfactory receptor activity"/>
    <property type="evidence" value="ECO:0007669"/>
    <property type="project" value="InterPro"/>
</dbReference>
<dbReference type="EnsemblMetazoa" id="AALB015592-RA">
    <property type="protein sequence ID" value="AALB015592-PA"/>
    <property type="gene ID" value="AALB015592"/>
</dbReference>
<dbReference type="Pfam" id="PF02949">
    <property type="entry name" value="7tm_6"/>
    <property type="match status" value="1"/>
</dbReference>
<keyword evidence="4" id="KW-0812">Transmembrane</keyword>
<keyword evidence="5" id="KW-0552">Olfaction</keyword>
<evidence type="ECO:0000256" key="2">
    <source>
        <dbReference type="ARBA" id="ARBA00022475"/>
    </source>
</evidence>
<evidence type="ECO:0000256" key="8">
    <source>
        <dbReference type="ARBA" id="ARBA00023170"/>
    </source>
</evidence>
<name>A0A182G010_ANOAL</name>
<reference evidence="10" key="2">
    <citation type="submission" date="2022-08" db="UniProtKB">
        <authorList>
            <consortium name="EnsemblMetazoa"/>
        </authorList>
    </citation>
    <scope>IDENTIFICATION</scope>
    <source>
        <strain evidence="10">STECLA/ALBI9_A</strain>
    </source>
</reference>
<evidence type="ECO:0000256" key="9">
    <source>
        <dbReference type="ARBA" id="ARBA00023224"/>
    </source>
</evidence>
<keyword evidence="9" id="KW-0807">Transducer</keyword>
<keyword evidence="8" id="KW-0675">Receptor</keyword>
<keyword evidence="6" id="KW-1133">Transmembrane helix</keyword>
<evidence type="ECO:0000256" key="5">
    <source>
        <dbReference type="ARBA" id="ARBA00022725"/>
    </source>
</evidence>
<comment type="subcellular location">
    <subcellularLocation>
        <location evidence="1">Cell membrane</location>
        <topology evidence="1">Multi-pass membrane protein</topology>
    </subcellularLocation>
</comment>
<evidence type="ECO:0000256" key="3">
    <source>
        <dbReference type="ARBA" id="ARBA00022606"/>
    </source>
</evidence>
<keyword evidence="7" id="KW-0472">Membrane</keyword>
<dbReference type="Proteomes" id="UP000069272">
    <property type="component" value="Chromosome 2L"/>
</dbReference>
<keyword evidence="11" id="KW-1185">Reference proteome</keyword>
<protein>
    <submittedName>
        <fullName evidence="10">Uncharacterized protein</fullName>
    </submittedName>
</protein>
<evidence type="ECO:0000256" key="1">
    <source>
        <dbReference type="ARBA" id="ARBA00004651"/>
    </source>
</evidence>
<sequence length="388" mass="45036">MATVESYQALCKHLIVASKIVGTEIWTAPGKMKPGSFLMLFQVLTYFVANTYTVIKYRHDLIYVLKVLITLGSAVQLFVKFIVLVSRGDIFQEYGKQIERDLLRPFENGTEVEIAALSRAGRFLWQVFHFLFYLIVSTGIGFVLYPLFMYMSQGTLLPLFLYELPYLDWHSVDKYFIHFAFQLQLYVLGMILEVMSGYLIVMYATYAIVRADICLIHLRELRTMLDDASKKSDAADKAAMRKKWEQCMYDHRLATSFLNNVEDLFGMICLAQVMMGVFTVCNCMLLVVLVNWYPVYVFLGATFFELSAFFVIGHLVEQKIDELYDAITSLSWYRLSLQQQKEYGFVVFRQQRPLGLTAFGFMPLNFESYMSVLKGLYQFFVLVLQYVE</sequence>
<evidence type="ECO:0000313" key="10">
    <source>
        <dbReference type="EnsemblMetazoa" id="AALB015592-PA"/>
    </source>
</evidence>
<dbReference type="PANTHER" id="PTHR21137">
    <property type="entry name" value="ODORANT RECEPTOR"/>
    <property type="match status" value="1"/>
</dbReference>
<evidence type="ECO:0000256" key="4">
    <source>
        <dbReference type="ARBA" id="ARBA00022692"/>
    </source>
</evidence>
<evidence type="ECO:0000256" key="6">
    <source>
        <dbReference type="ARBA" id="ARBA00022989"/>
    </source>
</evidence>
<dbReference type="InterPro" id="IPR004117">
    <property type="entry name" value="7tm6_olfct_rcpt"/>
</dbReference>
<accession>A0A182G010</accession>
<dbReference type="GO" id="GO:0005886">
    <property type="term" value="C:plasma membrane"/>
    <property type="evidence" value="ECO:0007669"/>
    <property type="project" value="UniProtKB-SubCell"/>
</dbReference>
<dbReference type="PANTHER" id="PTHR21137:SF35">
    <property type="entry name" value="ODORANT RECEPTOR 19A-RELATED"/>
    <property type="match status" value="1"/>
</dbReference>
<reference evidence="10 11" key="1">
    <citation type="journal article" date="2017" name="G3 (Bethesda)">
        <title>The Physical Genome Mapping of Anopheles albimanus Corrected Scaffold Misassemblies and Identified Interarm Rearrangements in Genus Anopheles.</title>
        <authorList>
            <person name="Artemov G.N."/>
            <person name="Peery A.N."/>
            <person name="Jiang X."/>
            <person name="Tu Z."/>
            <person name="Stegniy V.N."/>
            <person name="Sharakhova M.V."/>
            <person name="Sharakhov I.V."/>
        </authorList>
    </citation>
    <scope>NUCLEOTIDE SEQUENCE [LARGE SCALE GENOMIC DNA]</scope>
    <source>
        <strain evidence="10 11">ALBI9_A</strain>
    </source>
</reference>
<evidence type="ECO:0000256" key="7">
    <source>
        <dbReference type="ARBA" id="ARBA00023136"/>
    </source>
</evidence>
<proteinExistence type="predicted"/>
<dbReference type="AlphaFoldDB" id="A0A182G010"/>
<keyword evidence="3" id="KW-0716">Sensory transduction</keyword>
<dbReference type="GO" id="GO:0007165">
    <property type="term" value="P:signal transduction"/>
    <property type="evidence" value="ECO:0007669"/>
    <property type="project" value="UniProtKB-KW"/>
</dbReference>
<dbReference type="VEuPathDB" id="VectorBase:AALB20_038801"/>
<keyword evidence="2" id="KW-1003">Cell membrane</keyword>
<organism evidence="10 11">
    <name type="scientific">Anopheles albimanus</name>
    <name type="common">New world malaria mosquito</name>
    <dbReference type="NCBI Taxonomy" id="7167"/>
    <lineage>
        <taxon>Eukaryota</taxon>
        <taxon>Metazoa</taxon>
        <taxon>Ecdysozoa</taxon>
        <taxon>Arthropoda</taxon>
        <taxon>Hexapoda</taxon>
        <taxon>Insecta</taxon>
        <taxon>Pterygota</taxon>
        <taxon>Neoptera</taxon>
        <taxon>Endopterygota</taxon>
        <taxon>Diptera</taxon>
        <taxon>Nematocera</taxon>
        <taxon>Culicoidea</taxon>
        <taxon>Culicidae</taxon>
        <taxon>Anophelinae</taxon>
        <taxon>Anopheles</taxon>
    </lineage>
</organism>
<dbReference type="VEuPathDB" id="VectorBase:AALB015592"/>
<dbReference type="STRING" id="7167.A0A182G010"/>
<dbReference type="GO" id="GO:0005549">
    <property type="term" value="F:odorant binding"/>
    <property type="evidence" value="ECO:0007669"/>
    <property type="project" value="InterPro"/>
</dbReference>